<dbReference type="PANTHER" id="PTHR36966">
    <property type="entry name" value="REP-ASSOCIATED TYROSINE TRANSPOSASE"/>
    <property type="match status" value="1"/>
</dbReference>
<dbReference type="GO" id="GO:0043565">
    <property type="term" value="F:sequence-specific DNA binding"/>
    <property type="evidence" value="ECO:0007669"/>
    <property type="project" value="TreeGrafter"/>
</dbReference>
<accession>A0A1J1JK50</accession>
<dbReference type="AlphaFoldDB" id="A0A1J1JK50"/>
<dbReference type="RefSeq" id="WP_235752166.1">
    <property type="nucleotide sequence ID" value="NZ_JBIIEP010000023.1"/>
</dbReference>
<name>A0A1J1JK50_PLAAG</name>
<organism evidence="1">
    <name type="scientific">Planktothrix agardhii</name>
    <name type="common">Oscillatoria agardhii</name>
    <dbReference type="NCBI Taxonomy" id="1160"/>
    <lineage>
        <taxon>Bacteria</taxon>
        <taxon>Bacillati</taxon>
        <taxon>Cyanobacteriota</taxon>
        <taxon>Cyanophyceae</taxon>
        <taxon>Oscillatoriophycideae</taxon>
        <taxon>Oscillatoriales</taxon>
        <taxon>Microcoleaceae</taxon>
        <taxon>Planktothrix</taxon>
    </lineage>
</organism>
<protein>
    <submittedName>
        <fullName evidence="1">Uncharacterized protein</fullName>
    </submittedName>
</protein>
<dbReference type="GO" id="GO:0004803">
    <property type="term" value="F:transposase activity"/>
    <property type="evidence" value="ECO:0007669"/>
    <property type="project" value="InterPro"/>
</dbReference>
<sequence length="149" mass="17819">MPYKKPRPRLEIPGGIYFITFATWERLELTSEARKVVLDSCLFFNQQRYELFAVVVMPDHVHLLIKPFPKPEGQYWTIGMILKTIKGYSSHHIPTIMKHIGKVWQDGRYDELIRNSDHFRQVWEYIRQNSVKAGLSNTPEDYEFLWEQF</sequence>
<dbReference type="Pfam" id="PF01797">
    <property type="entry name" value="Y1_Tnp"/>
    <property type="match status" value="1"/>
</dbReference>
<dbReference type="GO" id="GO:0006313">
    <property type="term" value="P:DNA transposition"/>
    <property type="evidence" value="ECO:0007669"/>
    <property type="project" value="InterPro"/>
</dbReference>
<gene>
    <name evidence="1" type="ORF">PLAM_3970</name>
</gene>
<dbReference type="EMBL" id="LO018304">
    <property type="protein sequence ID" value="CUM61936.1"/>
    <property type="molecule type" value="Genomic_DNA"/>
</dbReference>
<dbReference type="NCBIfam" id="NF047646">
    <property type="entry name" value="REP_Tyr_transpos"/>
    <property type="match status" value="1"/>
</dbReference>
<dbReference type="InterPro" id="IPR052715">
    <property type="entry name" value="RAYT_transposase"/>
</dbReference>
<dbReference type="SMART" id="SM01321">
    <property type="entry name" value="Y1_Tnp"/>
    <property type="match status" value="1"/>
</dbReference>
<proteinExistence type="predicted"/>
<dbReference type="SUPFAM" id="SSF143422">
    <property type="entry name" value="Transposase IS200-like"/>
    <property type="match status" value="1"/>
</dbReference>
<reference evidence="1" key="1">
    <citation type="submission" date="2015-09" db="EMBL/GenBank/DDBJ databases">
        <authorList>
            <person name="Jackson K.R."/>
            <person name="Lunt B.L."/>
            <person name="Fisher J.N.B."/>
            <person name="Gardner A.V."/>
            <person name="Bailey M.E."/>
            <person name="Deus L.M."/>
            <person name="Earl A.S."/>
            <person name="Gibby P.D."/>
            <person name="Hartmann K.A."/>
            <person name="Liu J.E."/>
            <person name="Manci A.M."/>
            <person name="Nielsen D.A."/>
            <person name="Solomon M.B."/>
            <person name="Breakwell D.P."/>
            <person name="Burnett S.H."/>
            <person name="Grose J.H."/>
        </authorList>
    </citation>
    <scope>NUCLEOTIDE SEQUENCE</scope>
    <source>
        <strain evidence="1">7805</strain>
    </source>
</reference>
<dbReference type="InterPro" id="IPR036515">
    <property type="entry name" value="Transposase_17_sf"/>
</dbReference>
<dbReference type="InterPro" id="IPR002686">
    <property type="entry name" value="Transposase_17"/>
</dbReference>
<dbReference type="PANTHER" id="PTHR36966:SF1">
    <property type="entry name" value="REP-ASSOCIATED TYROSINE TRANSPOSASE"/>
    <property type="match status" value="1"/>
</dbReference>
<evidence type="ECO:0000313" key="1">
    <source>
        <dbReference type="EMBL" id="CUM61936.1"/>
    </source>
</evidence>
<dbReference type="Gene3D" id="3.30.70.1290">
    <property type="entry name" value="Transposase IS200-like"/>
    <property type="match status" value="1"/>
</dbReference>